<dbReference type="PROSITE" id="PS00211">
    <property type="entry name" value="ABC_TRANSPORTER_1"/>
    <property type="match status" value="1"/>
</dbReference>
<proteinExistence type="inferred from homology"/>
<dbReference type="PANTHER" id="PTHR43335:SF4">
    <property type="entry name" value="ABC TRANSPORTER, ATP-BINDING PROTEIN"/>
    <property type="match status" value="1"/>
</dbReference>
<comment type="caution">
    <text evidence="6">The sequence shown here is derived from an EMBL/GenBank/DDBJ whole genome shotgun (WGS) entry which is preliminary data.</text>
</comment>
<organism evidence="6 7">
    <name type="scientific">Mangrovihabitans endophyticus</name>
    <dbReference type="NCBI Taxonomy" id="1751298"/>
    <lineage>
        <taxon>Bacteria</taxon>
        <taxon>Bacillati</taxon>
        <taxon>Actinomycetota</taxon>
        <taxon>Actinomycetes</taxon>
        <taxon>Micromonosporales</taxon>
        <taxon>Micromonosporaceae</taxon>
        <taxon>Mangrovihabitans</taxon>
    </lineage>
</organism>
<dbReference type="InterPro" id="IPR003439">
    <property type="entry name" value="ABC_transporter-like_ATP-bd"/>
</dbReference>
<dbReference type="PROSITE" id="PS50893">
    <property type="entry name" value="ABC_TRANSPORTER_2"/>
    <property type="match status" value="1"/>
</dbReference>
<dbReference type="Pfam" id="PF00005">
    <property type="entry name" value="ABC_tran"/>
    <property type="match status" value="1"/>
</dbReference>
<keyword evidence="3" id="KW-0547">Nucleotide-binding</keyword>
<dbReference type="InterPro" id="IPR027417">
    <property type="entry name" value="P-loop_NTPase"/>
</dbReference>
<protein>
    <submittedName>
        <fullName evidence="6">ABC transporter ATP-binding protein</fullName>
    </submittedName>
</protein>
<comment type="similarity">
    <text evidence="1">Belongs to the ABC transporter superfamily.</text>
</comment>
<keyword evidence="4 6" id="KW-0067">ATP-binding</keyword>
<dbReference type="SMART" id="SM00382">
    <property type="entry name" value="AAA"/>
    <property type="match status" value="1"/>
</dbReference>
<evidence type="ECO:0000256" key="1">
    <source>
        <dbReference type="ARBA" id="ARBA00005417"/>
    </source>
</evidence>
<reference evidence="6" key="2">
    <citation type="submission" date="2020-09" db="EMBL/GenBank/DDBJ databases">
        <authorList>
            <person name="Sun Q."/>
            <person name="Zhou Y."/>
        </authorList>
    </citation>
    <scope>NUCLEOTIDE SEQUENCE</scope>
    <source>
        <strain evidence="6">CGMCC 4.7299</strain>
    </source>
</reference>
<reference evidence="6" key="1">
    <citation type="journal article" date="2014" name="Int. J. Syst. Evol. Microbiol.">
        <title>Complete genome sequence of Corynebacterium casei LMG S-19264T (=DSM 44701T), isolated from a smear-ripened cheese.</title>
        <authorList>
            <consortium name="US DOE Joint Genome Institute (JGI-PGF)"/>
            <person name="Walter F."/>
            <person name="Albersmeier A."/>
            <person name="Kalinowski J."/>
            <person name="Ruckert C."/>
        </authorList>
    </citation>
    <scope>NUCLEOTIDE SEQUENCE</scope>
    <source>
        <strain evidence="6">CGMCC 4.7299</strain>
    </source>
</reference>
<evidence type="ECO:0000256" key="3">
    <source>
        <dbReference type="ARBA" id="ARBA00022741"/>
    </source>
</evidence>
<gene>
    <name evidence="6" type="ORF">GCM10012284_46540</name>
</gene>
<dbReference type="Proteomes" id="UP000656042">
    <property type="component" value="Unassembled WGS sequence"/>
</dbReference>
<evidence type="ECO:0000313" key="6">
    <source>
        <dbReference type="EMBL" id="GGL07037.1"/>
    </source>
</evidence>
<dbReference type="GO" id="GO:0005524">
    <property type="term" value="F:ATP binding"/>
    <property type="evidence" value="ECO:0007669"/>
    <property type="project" value="UniProtKB-KW"/>
</dbReference>
<dbReference type="EMBL" id="BMMX01000026">
    <property type="protein sequence ID" value="GGL07037.1"/>
    <property type="molecule type" value="Genomic_DNA"/>
</dbReference>
<evidence type="ECO:0000259" key="5">
    <source>
        <dbReference type="PROSITE" id="PS50893"/>
    </source>
</evidence>
<feature type="domain" description="ABC transporter" evidence="5">
    <location>
        <begin position="15"/>
        <end position="242"/>
    </location>
</feature>
<dbReference type="SUPFAM" id="SSF52540">
    <property type="entry name" value="P-loop containing nucleoside triphosphate hydrolases"/>
    <property type="match status" value="1"/>
</dbReference>
<dbReference type="InterPro" id="IPR025302">
    <property type="entry name" value="DrrA1/2-like_C"/>
</dbReference>
<evidence type="ECO:0000256" key="4">
    <source>
        <dbReference type="ARBA" id="ARBA00022840"/>
    </source>
</evidence>
<name>A0A8J3C459_9ACTN</name>
<evidence type="ECO:0000256" key="2">
    <source>
        <dbReference type="ARBA" id="ARBA00022448"/>
    </source>
</evidence>
<keyword evidence="2" id="KW-0813">Transport</keyword>
<keyword evidence="7" id="KW-1185">Reference proteome</keyword>
<dbReference type="AlphaFoldDB" id="A0A8J3C459"/>
<evidence type="ECO:0000313" key="7">
    <source>
        <dbReference type="Proteomes" id="UP000656042"/>
    </source>
</evidence>
<accession>A0A8J3C459</accession>
<dbReference type="InterPro" id="IPR017871">
    <property type="entry name" value="ABC_transporter-like_CS"/>
</dbReference>
<dbReference type="PANTHER" id="PTHR43335">
    <property type="entry name" value="ABC TRANSPORTER, ATP-BINDING PROTEIN"/>
    <property type="match status" value="1"/>
</dbReference>
<dbReference type="InterPro" id="IPR003593">
    <property type="entry name" value="AAA+_ATPase"/>
</dbReference>
<sequence>MADIRLAGGAVARQLEIDRLSKRFGEITALEDITFQVSAGEIFGLVGSNGAGKTTAMRIVLGVIAADAGEVRWEGTPVRLDTRRRIGYMPEERGLYPRMRVAEQLEYLACLHGMTASAAHASVDAWTERLGVADRRDDDVIKLSLGNQQRVQLAAALVHDPEILVLDEPFSGLDPVAVDVMSAVLRDKAGTGVPVVFSSHQLDLVERLCDRVGIVRHGRMITAGTVDDLRAGGREELIVHAPQAAPGWADRLPGVTVHDHSDGRTRLTLGEDADDQLILRAALATGPVHEFARRRPSLTELFRHIVGPREEIS</sequence>
<dbReference type="GO" id="GO:0016887">
    <property type="term" value="F:ATP hydrolysis activity"/>
    <property type="evidence" value="ECO:0007669"/>
    <property type="project" value="InterPro"/>
</dbReference>
<dbReference type="Pfam" id="PF13732">
    <property type="entry name" value="DrrA1-3_C"/>
    <property type="match status" value="1"/>
</dbReference>
<dbReference type="Gene3D" id="3.40.50.300">
    <property type="entry name" value="P-loop containing nucleotide triphosphate hydrolases"/>
    <property type="match status" value="1"/>
</dbReference>